<protein>
    <submittedName>
        <fullName evidence="4">NADP oxidoreductase</fullName>
    </submittedName>
</protein>
<dbReference type="InterPro" id="IPR051267">
    <property type="entry name" value="STEAP_metalloreductase"/>
</dbReference>
<evidence type="ECO:0000259" key="3">
    <source>
        <dbReference type="Pfam" id="PF03807"/>
    </source>
</evidence>
<gene>
    <name evidence="4" type="ORF">BAE39_19815</name>
</gene>
<dbReference type="AlphaFoldDB" id="A0A1A5J4M5"/>
<dbReference type="PANTHER" id="PTHR14239">
    <property type="entry name" value="DUDULIN-RELATED"/>
    <property type="match status" value="1"/>
</dbReference>
<feature type="domain" description="Pyrroline-5-carboxylate reductase catalytic N-terminal" evidence="3">
    <location>
        <begin position="11"/>
        <end position="102"/>
    </location>
</feature>
<dbReference type="Proteomes" id="UP000093748">
    <property type="component" value="Unassembled WGS sequence"/>
</dbReference>
<evidence type="ECO:0000256" key="1">
    <source>
        <dbReference type="ARBA" id="ARBA00023002"/>
    </source>
</evidence>
<organism evidence="4 5">
    <name type="scientific">Rhizobium loti</name>
    <name type="common">Mesorhizobium loti</name>
    <dbReference type="NCBI Taxonomy" id="381"/>
    <lineage>
        <taxon>Bacteria</taxon>
        <taxon>Pseudomonadati</taxon>
        <taxon>Pseudomonadota</taxon>
        <taxon>Alphaproteobacteria</taxon>
        <taxon>Hyphomicrobiales</taxon>
        <taxon>Phyllobacteriaceae</taxon>
        <taxon>Mesorhizobium</taxon>
    </lineage>
</organism>
<comment type="caution">
    <text evidence="4">The sequence shown here is derived from an EMBL/GenBank/DDBJ whole genome shotgun (WGS) entry which is preliminary data.</text>
</comment>
<proteinExistence type="predicted"/>
<name>A0A1A5J4M5_RHILI</name>
<dbReference type="GO" id="GO:0016491">
    <property type="term" value="F:oxidoreductase activity"/>
    <property type="evidence" value="ECO:0007669"/>
    <property type="project" value="UniProtKB-KW"/>
</dbReference>
<reference evidence="5" key="1">
    <citation type="submission" date="2016-06" db="EMBL/GenBank/DDBJ databases">
        <title>NZP2037 Pacbio-Illumina hybrid assembly.</title>
        <authorList>
            <person name="Ramsay J.P."/>
        </authorList>
    </citation>
    <scope>NUCLEOTIDE SEQUENCE [LARGE SCALE GENOMIC DNA]</scope>
    <source>
        <strain evidence="5">R7ANS::ICEMlSym2042</strain>
    </source>
</reference>
<evidence type="ECO:0000313" key="5">
    <source>
        <dbReference type="Proteomes" id="UP000093748"/>
    </source>
</evidence>
<feature type="compositionally biased region" description="Polar residues" evidence="2">
    <location>
        <begin position="229"/>
        <end position="240"/>
    </location>
</feature>
<evidence type="ECO:0000256" key="2">
    <source>
        <dbReference type="SAM" id="MobiDB-lite"/>
    </source>
</evidence>
<dbReference type="Pfam" id="PF03807">
    <property type="entry name" value="F420_oxidored"/>
    <property type="match status" value="1"/>
</dbReference>
<dbReference type="EMBL" id="LZTJ01000031">
    <property type="protein sequence ID" value="OBP72787.1"/>
    <property type="molecule type" value="Genomic_DNA"/>
</dbReference>
<keyword evidence="1" id="KW-0560">Oxidoreductase</keyword>
<sequence length="240" mass="25012">MPTPSKGINMKIGIVGAGNIGSALTRLFRAAGHEVTISNSRGPGSLAGLSAETGARAAAIEEAVRGQDVVVIAVPTIKIPGLPRELFASTPADVVVIDTTNYYPQQRDGHLDGIEDANTESEWVEQHLGRPVVKAFNTIEATHLLPGAKPAGSADRIALAVAGDDARAKSKAMALIDGIGFDAVDAGTIAESWRQQPGSPGYLKDYGVKGVRSALAKANPERQPEWRATPNSPGTYDSPA</sequence>
<dbReference type="Gene3D" id="3.40.50.720">
    <property type="entry name" value="NAD(P)-binding Rossmann-like Domain"/>
    <property type="match status" value="1"/>
</dbReference>
<accession>A0A1A5J4M5</accession>
<dbReference type="InterPro" id="IPR028939">
    <property type="entry name" value="P5C_Rdtase_cat_N"/>
</dbReference>
<feature type="region of interest" description="Disordered" evidence="2">
    <location>
        <begin position="215"/>
        <end position="240"/>
    </location>
</feature>
<dbReference type="SUPFAM" id="SSF51735">
    <property type="entry name" value="NAD(P)-binding Rossmann-fold domains"/>
    <property type="match status" value="1"/>
</dbReference>
<dbReference type="InterPro" id="IPR036291">
    <property type="entry name" value="NAD(P)-bd_dom_sf"/>
</dbReference>
<evidence type="ECO:0000313" key="4">
    <source>
        <dbReference type="EMBL" id="OBP72787.1"/>
    </source>
</evidence>